<dbReference type="RefSeq" id="WP_118897582.1">
    <property type="nucleotide sequence ID" value="NZ_QOCV01000003.1"/>
</dbReference>
<keyword evidence="2" id="KW-0812">Transmembrane</keyword>
<evidence type="ECO:0000256" key="2">
    <source>
        <dbReference type="SAM" id="Phobius"/>
    </source>
</evidence>
<feature type="transmembrane region" description="Helical" evidence="2">
    <location>
        <begin position="39"/>
        <end position="59"/>
    </location>
</feature>
<protein>
    <recommendedName>
        <fullName evidence="3">DUF8208 domain-containing protein</fullName>
    </recommendedName>
</protein>
<keyword evidence="2" id="KW-0472">Membrane</keyword>
<feature type="compositionally biased region" description="Polar residues" evidence="1">
    <location>
        <begin position="513"/>
        <end position="530"/>
    </location>
</feature>
<feature type="compositionally biased region" description="Polar residues" evidence="1">
    <location>
        <begin position="595"/>
        <end position="614"/>
    </location>
</feature>
<dbReference type="InterPro" id="IPR058066">
    <property type="entry name" value="pXO2-14_N"/>
</dbReference>
<keyword evidence="2" id="KW-1133">Transmembrane helix</keyword>
<gene>
    <name evidence="4" type="ORF">DS835_01370</name>
</gene>
<feature type="compositionally biased region" description="Basic and acidic residues" evidence="1">
    <location>
        <begin position="706"/>
        <end position="717"/>
    </location>
</feature>
<feature type="transmembrane region" description="Helical" evidence="2">
    <location>
        <begin position="295"/>
        <end position="316"/>
    </location>
</feature>
<feature type="compositionally biased region" description="Polar residues" evidence="1">
    <location>
        <begin position="622"/>
        <end position="631"/>
    </location>
</feature>
<dbReference type="EMBL" id="QOCV01000003">
    <property type="protein sequence ID" value="RHW55051.1"/>
    <property type="molecule type" value="Genomic_DNA"/>
</dbReference>
<evidence type="ECO:0000259" key="3">
    <source>
        <dbReference type="Pfam" id="PF26635"/>
    </source>
</evidence>
<dbReference type="NCBIfam" id="NF045890">
    <property type="entry name" value="conj_pls20_p028"/>
    <property type="match status" value="1"/>
</dbReference>
<feature type="compositionally biased region" description="Polar residues" evidence="1">
    <location>
        <begin position="719"/>
        <end position="731"/>
    </location>
</feature>
<dbReference type="Pfam" id="PF26635">
    <property type="entry name" value="DUF8208"/>
    <property type="match status" value="1"/>
</dbReference>
<feature type="transmembrane region" description="Helical" evidence="2">
    <location>
        <begin position="80"/>
        <end position="102"/>
    </location>
</feature>
<evidence type="ECO:0000256" key="1">
    <source>
        <dbReference type="SAM" id="MobiDB-lite"/>
    </source>
</evidence>
<feature type="transmembrane region" description="Helical" evidence="2">
    <location>
        <begin position="108"/>
        <end position="127"/>
    </location>
</feature>
<feature type="region of interest" description="Disordered" evidence="1">
    <location>
        <begin position="687"/>
        <end position="748"/>
    </location>
</feature>
<name>A0A396SZ55_9LACO</name>
<dbReference type="Proteomes" id="UP000265862">
    <property type="component" value="Unassembled WGS sequence"/>
</dbReference>
<sequence length="748" mass="82228">MSHFLSLASVAPTNALHSALKYLNYSNIFTRAFSTIKWWIISVVYGIANATSEFMNQMLNLSNFVDQVNGNGEVGNLMQVARYLAGGLMVLCLIWIAIKIIIDHHAPQIKNVIVQLFISAFLITNIGNMTTWLTSQSVSLAQGLLGTATASKVDKGTSALPFNILKSHVNDLEYMIDTNFAGTNVSSANALTTAPAKIHWGLNNMSRKEVDNGEIDFTEILDNEKVKDNSALEKKDHPYKKGDYDKKPGTHFLYGWLKYTVQNTPKENGKGTTWNTTDIWHLFGFSMGGYQRFTINFLPVFIALLALTIASLFAGYAIVKSFIDIVGIDILSTVITATDLDTGQKTKRVITSLTSAILLVSLQAFEFAFYQAACTWANASIKGVWGFAIFMLAATVMLITGNSKVAEFFNVDTGAQRGLRAMGSAFYLGQQSTNLGAAVLSAPGRAKNKFSSMSDRLNTTGSIQRAAKKQARQGARQNAINKMAGFDQNGNRILSNINNSGNGNITTDGLPPLTQTPQAMQKTTDVQNKASKALDEAQTGYEGFAGKFARAFGTANNSNVDNPVNKPQEEANKPNDTTSDTSETDDYNPLYDQPINANNSDANSETNKVSSAPKQQGHEVSPSLNQTQPKQSNNFATWKKHAAQYDKYNGSMSRENNYEPINFNPITKMPYTESEWKQNLNNVRSNGVPTINLDGTKFTPTSNSNSEREKVIKDRPISEYTQNAPQPQSLLHQHRDNNSQPQPPRARK</sequence>
<feature type="transmembrane region" description="Helical" evidence="2">
    <location>
        <begin position="352"/>
        <end position="373"/>
    </location>
</feature>
<accession>A0A396SZ55</accession>
<feature type="region of interest" description="Disordered" evidence="1">
    <location>
        <begin position="498"/>
        <end position="531"/>
    </location>
</feature>
<dbReference type="AlphaFoldDB" id="A0A396SZ55"/>
<reference evidence="4 5" key="1">
    <citation type="submission" date="2018-07" db="EMBL/GenBank/DDBJ databases">
        <title>Genome sequences of six Lactobacillus spp. isolated from bumble bee guts.</title>
        <authorList>
            <person name="Motta E.V.S."/>
            <person name="Moran N.A."/>
        </authorList>
    </citation>
    <scope>NUCLEOTIDE SEQUENCE [LARGE SCALE GENOMIC DNA]</scope>
    <source>
        <strain evidence="4 5">OCC3</strain>
    </source>
</reference>
<organism evidence="4 5">
    <name type="scientific">Lactobacillus bombicola</name>
    <dbReference type="NCBI Taxonomy" id="1505723"/>
    <lineage>
        <taxon>Bacteria</taxon>
        <taxon>Bacillati</taxon>
        <taxon>Bacillota</taxon>
        <taxon>Bacilli</taxon>
        <taxon>Lactobacillales</taxon>
        <taxon>Lactobacillaceae</taxon>
        <taxon>Lactobacillus</taxon>
    </lineage>
</organism>
<feature type="transmembrane region" description="Helical" evidence="2">
    <location>
        <begin position="379"/>
        <end position="399"/>
    </location>
</feature>
<dbReference type="InterPro" id="IPR058521">
    <property type="entry name" value="DUF8208"/>
</dbReference>
<comment type="caution">
    <text evidence="4">The sequence shown here is derived from an EMBL/GenBank/DDBJ whole genome shotgun (WGS) entry which is preliminary data.</text>
</comment>
<evidence type="ECO:0000313" key="4">
    <source>
        <dbReference type="EMBL" id="RHW55051.1"/>
    </source>
</evidence>
<proteinExistence type="predicted"/>
<evidence type="ECO:0000313" key="5">
    <source>
        <dbReference type="Proteomes" id="UP000265862"/>
    </source>
</evidence>
<feature type="domain" description="DUF8208" evidence="3">
    <location>
        <begin position="25"/>
        <end position="424"/>
    </location>
</feature>
<feature type="region of interest" description="Disordered" evidence="1">
    <location>
        <begin position="555"/>
        <end position="631"/>
    </location>
</feature>